<dbReference type="Gene3D" id="3.90.180.10">
    <property type="entry name" value="Medium-chain alcohol dehydrogenases, catalytic domain"/>
    <property type="match status" value="1"/>
</dbReference>
<organism evidence="14 15">
    <name type="scientific">Embleya hyalina</name>
    <dbReference type="NCBI Taxonomy" id="516124"/>
    <lineage>
        <taxon>Bacteria</taxon>
        <taxon>Bacillati</taxon>
        <taxon>Actinomycetota</taxon>
        <taxon>Actinomycetes</taxon>
        <taxon>Kitasatosporales</taxon>
        <taxon>Streptomycetaceae</taxon>
        <taxon>Embleya</taxon>
    </lineage>
</organism>
<evidence type="ECO:0000256" key="12">
    <source>
        <dbReference type="RuleBase" id="RU361277"/>
    </source>
</evidence>
<dbReference type="CDD" id="cd08231">
    <property type="entry name" value="MDR_TM0436_like"/>
    <property type="match status" value="1"/>
</dbReference>
<comment type="similarity">
    <text evidence="7">Belongs to the zinc-containing alcohol dehydrogenase family. DOIA dehydrogenase subfamily.</text>
</comment>
<dbReference type="EC" id="1.1.1.329" evidence="8"/>
<keyword evidence="2 12" id="KW-0479">Metal-binding</keyword>
<reference evidence="14 15" key="1">
    <citation type="submission" date="2018-12" db="EMBL/GenBank/DDBJ databases">
        <title>Draft genome sequence of Embleya hyalina NBRC 13850T.</title>
        <authorList>
            <person name="Komaki H."/>
            <person name="Hosoyama A."/>
            <person name="Kimura A."/>
            <person name="Ichikawa N."/>
            <person name="Tamura T."/>
        </authorList>
    </citation>
    <scope>NUCLEOTIDE SEQUENCE [LARGE SCALE GENOMIC DNA]</scope>
    <source>
        <strain evidence="14 15">NBRC 13850</strain>
    </source>
</reference>
<name>A0A401YQ88_9ACTN</name>
<dbReference type="InterPro" id="IPR013154">
    <property type="entry name" value="ADH-like_N"/>
</dbReference>
<comment type="caution">
    <text evidence="14">The sequence shown here is derived from an EMBL/GenBank/DDBJ whole genome shotgun (WGS) entry which is preliminary data.</text>
</comment>
<proteinExistence type="inferred from homology"/>
<dbReference type="GO" id="GO:0016491">
    <property type="term" value="F:oxidoreductase activity"/>
    <property type="evidence" value="ECO:0007669"/>
    <property type="project" value="UniProtKB-KW"/>
</dbReference>
<accession>A0A401YQ88</accession>
<keyword evidence="4" id="KW-0560">Oxidoreductase</keyword>
<evidence type="ECO:0000256" key="11">
    <source>
        <dbReference type="ARBA" id="ARBA00049085"/>
    </source>
</evidence>
<dbReference type="InterPro" id="IPR011032">
    <property type="entry name" value="GroES-like_sf"/>
</dbReference>
<keyword evidence="15" id="KW-1185">Reference proteome</keyword>
<dbReference type="Pfam" id="PF00107">
    <property type="entry name" value="ADH_zinc_N"/>
    <property type="match status" value="1"/>
</dbReference>
<dbReference type="SMART" id="SM00829">
    <property type="entry name" value="PKS_ER"/>
    <property type="match status" value="1"/>
</dbReference>
<dbReference type="Pfam" id="PF08240">
    <property type="entry name" value="ADH_N"/>
    <property type="match status" value="1"/>
</dbReference>
<evidence type="ECO:0000256" key="7">
    <source>
        <dbReference type="ARBA" id="ARBA00038004"/>
    </source>
</evidence>
<dbReference type="PANTHER" id="PTHR43401">
    <property type="entry name" value="L-THREONINE 3-DEHYDROGENASE"/>
    <property type="match status" value="1"/>
</dbReference>
<dbReference type="Proteomes" id="UP000286931">
    <property type="component" value="Unassembled WGS sequence"/>
</dbReference>
<sequence>MIMGTRAVPDGSTRAAVLRAHEEPLTLEEIGLPERCEPGAVLVRIGCATLCATDVHLWRGAMSFPGMLPMVLGHEMTGTVEAVGVGATDALGRVLRVGDRIGWSESTCGTCYACTVLRRPVGCVDRGYGFRQRADQWPYATAGLAEFAYVGPRAEKVVIPDDVPDTWAACAGCAVKTVLHAFDRAGGVRPGASVVVQGAGALGIVAGAMARASGARTVITIGAPDARLDLAREFGADLTLGLAVDAAERREAVQEATGGRGADLVLDLAGAPGVGAEAVDLAAFGGTFVIVGSTGPTPERLPLGTVMGKELTVVGSLNGDVGDYHRAVEFLRDFRDRFAWDRLFAAPVGLSGATDALAAMYRQEQVKAVVHPWLP</sequence>
<feature type="domain" description="Enoyl reductase (ER)" evidence="13">
    <location>
        <begin position="20"/>
        <end position="370"/>
    </location>
</feature>
<keyword evidence="3 12" id="KW-0862">Zinc</keyword>
<evidence type="ECO:0000256" key="1">
    <source>
        <dbReference type="ARBA" id="ARBA00001947"/>
    </source>
</evidence>
<evidence type="ECO:0000256" key="2">
    <source>
        <dbReference type="ARBA" id="ARBA00022723"/>
    </source>
</evidence>
<dbReference type="AlphaFoldDB" id="A0A401YQ88"/>
<dbReference type="PANTHER" id="PTHR43401:SF2">
    <property type="entry name" value="L-THREONINE 3-DEHYDROGENASE"/>
    <property type="match status" value="1"/>
</dbReference>
<evidence type="ECO:0000313" key="14">
    <source>
        <dbReference type="EMBL" id="GCD96757.1"/>
    </source>
</evidence>
<dbReference type="InterPro" id="IPR002328">
    <property type="entry name" value="ADH_Zn_CS"/>
</dbReference>
<protein>
    <recommendedName>
        <fullName evidence="9">2-deoxy-scyllo-inosamine dehydrogenase</fullName>
        <ecNumber evidence="8">1.1.1.329</ecNumber>
    </recommendedName>
</protein>
<comment type="catalytic activity">
    <reaction evidence="10">
        <text>2-deoxy-scyllo-inosamine + NAD(+) = 3-amino-2,3-dideoxy-scyllo-inosose + NADH + H(+)</text>
        <dbReference type="Rhea" id="RHEA:33883"/>
        <dbReference type="ChEBI" id="CHEBI:15378"/>
        <dbReference type="ChEBI" id="CHEBI:57540"/>
        <dbReference type="ChEBI" id="CHEBI:57945"/>
        <dbReference type="ChEBI" id="CHEBI:65002"/>
        <dbReference type="ChEBI" id="CHEBI:65003"/>
        <dbReference type="EC" id="1.1.1.329"/>
    </reaction>
</comment>
<evidence type="ECO:0000256" key="6">
    <source>
        <dbReference type="ARBA" id="ARBA00037908"/>
    </source>
</evidence>
<dbReference type="InterPro" id="IPR013149">
    <property type="entry name" value="ADH-like_C"/>
</dbReference>
<dbReference type="PROSITE" id="PS00059">
    <property type="entry name" value="ADH_ZINC"/>
    <property type="match status" value="1"/>
</dbReference>
<comment type="pathway">
    <text evidence="6">Metabolic intermediate biosynthesis; 2-deoxystreptamine biosynthesis; 2-deoxystreptamine from D-glucose 6-phosphate: step 3/4.</text>
</comment>
<comment type="function">
    <text evidence="5">Catalyzes the oxidation of 2-deoxy-scyllo-inosamine (DOIA) with NAD(+) or NADP(+), forming 3-amino-2,3-dideoxy-scyllo-inosose (amino-DOI).</text>
</comment>
<evidence type="ECO:0000256" key="8">
    <source>
        <dbReference type="ARBA" id="ARBA00039102"/>
    </source>
</evidence>
<dbReference type="Gene3D" id="3.40.50.720">
    <property type="entry name" value="NAD(P)-binding Rossmann-like Domain"/>
    <property type="match status" value="1"/>
</dbReference>
<dbReference type="InterPro" id="IPR020843">
    <property type="entry name" value="ER"/>
</dbReference>
<dbReference type="GO" id="GO:0008270">
    <property type="term" value="F:zinc ion binding"/>
    <property type="evidence" value="ECO:0007669"/>
    <property type="project" value="InterPro"/>
</dbReference>
<comment type="catalytic activity">
    <reaction evidence="11">
        <text>2-deoxy-scyllo-inosamine + NADP(+) = 3-amino-2,3-dideoxy-scyllo-inosose + NADPH + H(+)</text>
        <dbReference type="Rhea" id="RHEA:33879"/>
        <dbReference type="ChEBI" id="CHEBI:15378"/>
        <dbReference type="ChEBI" id="CHEBI:57783"/>
        <dbReference type="ChEBI" id="CHEBI:58349"/>
        <dbReference type="ChEBI" id="CHEBI:65002"/>
        <dbReference type="ChEBI" id="CHEBI:65003"/>
        <dbReference type="EC" id="1.1.1.329"/>
    </reaction>
</comment>
<dbReference type="InterPro" id="IPR050129">
    <property type="entry name" value="Zn_alcohol_dh"/>
</dbReference>
<dbReference type="SUPFAM" id="SSF50129">
    <property type="entry name" value="GroES-like"/>
    <property type="match status" value="1"/>
</dbReference>
<evidence type="ECO:0000256" key="3">
    <source>
        <dbReference type="ARBA" id="ARBA00022833"/>
    </source>
</evidence>
<dbReference type="EMBL" id="BIFH01000021">
    <property type="protein sequence ID" value="GCD96757.1"/>
    <property type="molecule type" value="Genomic_DNA"/>
</dbReference>
<evidence type="ECO:0000256" key="10">
    <source>
        <dbReference type="ARBA" id="ARBA00048685"/>
    </source>
</evidence>
<gene>
    <name evidence="14" type="ORF">EHYA_04444</name>
</gene>
<evidence type="ECO:0000256" key="4">
    <source>
        <dbReference type="ARBA" id="ARBA00023002"/>
    </source>
</evidence>
<evidence type="ECO:0000313" key="15">
    <source>
        <dbReference type="Proteomes" id="UP000286931"/>
    </source>
</evidence>
<evidence type="ECO:0000256" key="5">
    <source>
        <dbReference type="ARBA" id="ARBA00037678"/>
    </source>
</evidence>
<dbReference type="RefSeq" id="WP_246126812.1">
    <property type="nucleotide sequence ID" value="NZ_BIFH01000021.1"/>
</dbReference>
<dbReference type="InterPro" id="IPR036291">
    <property type="entry name" value="NAD(P)-bd_dom_sf"/>
</dbReference>
<dbReference type="SUPFAM" id="SSF51735">
    <property type="entry name" value="NAD(P)-binding Rossmann-fold domains"/>
    <property type="match status" value="1"/>
</dbReference>
<evidence type="ECO:0000259" key="13">
    <source>
        <dbReference type="SMART" id="SM00829"/>
    </source>
</evidence>
<comment type="cofactor">
    <cofactor evidence="1 12">
        <name>Zn(2+)</name>
        <dbReference type="ChEBI" id="CHEBI:29105"/>
    </cofactor>
</comment>
<evidence type="ECO:0000256" key="9">
    <source>
        <dbReference type="ARBA" id="ARBA00039387"/>
    </source>
</evidence>